<sequence>MADTLDESSRYLGPAADHTEPFPLLCHLWAGLVRDRATGDPRPSCTSSGSDPYWCRLGALGHACWGRSCALVYKGHGLSAGLREEAGGKGTGGVCRWAQWLPRHVRCRFRPRLPSTAASGASLEPFPLQARPPPPDVIAPWTVGRVQLAALPFSSEGSIATALHQDLDPAALASGPPLSTAPTSLPPVASDSRWSATAVCWFIPRSQLHRSPARQP</sequence>
<reference evidence="1 2" key="1">
    <citation type="submission" date="2024-04" db="EMBL/GenBank/DDBJ databases">
        <authorList>
            <person name="Waldvogel A.-M."/>
            <person name="Schoenle A."/>
        </authorList>
    </citation>
    <scope>NUCLEOTIDE SEQUENCE [LARGE SCALE GENOMIC DNA]</scope>
</reference>
<evidence type="ECO:0000313" key="1">
    <source>
        <dbReference type="EMBL" id="CAL1598232.1"/>
    </source>
</evidence>
<dbReference type="Proteomes" id="UP001497482">
    <property type="component" value="Chromosome 22"/>
</dbReference>
<evidence type="ECO:0000313" key="2">
    <source>
        <dbReference type="Proteomes" id="UP001497482"/>
    </source>
</evidence>
<gene>
    <name evidence="1" type="ORF">KC01_LOCUS26648</name>
</gene>
<accession>A0AAV2L7D8</accession>
<protein>
    <submittedName>
        <fullName evidence="1">Uncharacterized protein</fullName>
    </submittedName>
</protein>
<dbReference type="EMBL" id="OZ035844">
    <property type="protein sequence ID" value="CAL1598232.1"/>
    <property type="molecule type" value="Genomic_DNA"/>
</dbReference>
<proteinExistence type="predicted"/>
<organism evidence="1 2">
    <name type="scientific">Knipowitschia caucasica</name>
    <name type="common">Caucasian dwarf goby</name>
    <name type="synonym">Pomatoschistus caucasicus</name>
    <dbReference type="NCBI Taxonomy" id="637954"/>
    <lineage>
        <taxon>Eukaryota</taxon>
        <taxon>Metazoa</taxon>
        <taxon>Chordata</taxon>
        <taxon>Craniata</taxon>
        <taxon>Vertebrata</taxon>
        <taxon>Euteleostomi</taxon>
        <taxon>Actinopterygii</taxon>
        <taxon>Neopterygii</taxon>
        <taxon>Teleostei</taxon>
        <taxon>Neoteleostei</taxon>
        <taxon>Acanthomorphata</taxon>
        <taxon>Gobiaria</taxon>
        <taxon>Gobiiformes</taxon>
        <taxon>Gobioidei</taxon>
        <taxon>Gobiidae</taxon>
        <taxon>Gobiinae</taxon>
        <taxon>Knipowitschia</taxon>
    </lineage>
</organism>
<name>A0AAV2L7D8_KNICA</name>
<keyword evidence="2" id="KW-1185">Reference proteome</keyword>
<dbReference type="AlphaFoldDB" id="A0AAV2L7D8"/>